<dbReference type="Pfam" id="PF10263">
    <property type="entry name" value="SprT-like"/>
    <property type="match status" value="1"/>
</dbReference>
<dbReference type="AlphaFoldDB" id="A0A4D7CWV2"/>
<proteinExistence type="predicted"/>
<dbReference type="SMART" id="SM00731">
    <property type="entry name" value="SprT"/>
    <property type="match status" value="1"/>
</dbReference>
<dbReference type="OrthoDB" id="9799909at2"/>
<reference evidence="1 2" key="1">
    <citation type="submission" date="2019-04" db="EMBL/GenBank/DDBJ databases">
        <title>Vagococcus sp. nov., isolated from faeces of yaks (Bos grunniens).</title>
        <authorList>
            <person name="Ge Y."/>
        </authorList>
    </citation>
    <scope>NUCLEOTIDE SEQUENCE [LARGE SCALE GENOMIC DNA]</scope>
    <source>
        <strain evidence="1 2">MN-17</strain>
    </source>
</reference>
<sequence length="172" mass="20610">MLAKDREFFTALFEGKPPLTDANLQSWIEVISSRCFKRPFTHQAKVNRRLKTTGGRYHLTNHHIDINPLVYEKYGWSELVDVILHELCHYHLHLTGCGYQHRDADFKQLLQAVGGSRYVKPLAEHNYRYQYQCQTCHQIYQRQKRLDTNRYRCHCRGQLHLIEQNKENLREK</sequence>
<dbReference type="KEGG" id="vao:FA707_07520"/>
<accession>A0A4D7CWV2</accession>
<dbReference type="RefSeq" id="WP_136953643.1">
    <property type="nucleotide sequence ID" value="NZ_CP039712.1"/>
</dbReference>
<name>A0A4D7CWV2_9ENTE</name>
<evidence type="ECO:0000313" key="2">
    <source>
        <dbReference type="Proteomes" id="UP000298615"/>
    </source>
</evidence>
<dbReference type="EMBL" id="CP039712">
    <property type="protein sequence ID" value="QCI86821.1"/>
    <property type="molecule type" value="Genomic_DNA"/>
</dbReference>
<protein>
    <submittedName>
        <fullName evidence="1">SprT family protein</fullName>
    </submittedName>
</protein>
<gene>
    <name evidence="1" type="ORF">FA707_07520</name>
</gene>
<dbReference type="GO" id="GO:0006950">
    <property type="term" value="P:response to stress"/>
    <property type="evidence" value="ECO:0007669"/>
    <property type="project" value="UniProtKB-ARBA"/>
</dbReference>
<dbReference type="NCBIfam" id="NF003339">
    <property type="entry name" value="PRK04351.1"/>
    <property type="match status" value="1"/>
</dbReference>
<dbReference type="Proteomes" id="UP000298615">
    <property type="component" value="Chromosome"/>
</dbReference>
<organism evidence="1 2">
    <name type="scientific">Vagococcus zengguangii</name>
    <dbReference type="NCBI Taxonomy" id="2571750"/>
    <lineage>
        <taxon>Bacteria</taxon>
        <taxon>Bacillati</taxon>
        <taxon>Bacillota</taxon>
        <taxon>Bacilli</taxon>
        <taxon>Lactobacillales</taxon>
        <taxon>Enterococcaceae</taxon>
        <taxon>Vagococcus</taxon>
    </lineage>
</organism>
<keyword evidence="2" id="KW-1185">Reference proteome</keyword>
<evidence type="ECO:0000313" key="1">
    <source>
        <dbReference type="EMBL" id="QCI86821.1"/>
    </source>
</evidence>
<dbReference type="InterPro" id="IPR006640">
    <property type="entry name" value="SprT-like_domain"/>
</dbReference>